<dbReference type="EMBL" id="LZMS01000062">
    <property type="protein sequence ID" value="OBX61742.1"/>
    <property type="molecule type" value="Genomic_DNA"/>
</dbReference>
<dbReference type="Proteomes" id="UP000092607">
    <property type="component" value="Unassembled WGS sequence"/>
</dbReference>
<dbReference type="InterPro" id="IPR002654">
    <property type="entry name" value="Glyco_trans_25"/>
</dbReference>
<feature type="domain" description="Glycosyl transferase family 25" evidence="1">
    <location>
        <begin position="1"/>
        <end position="178"/>
    </location>
</feature>
<dbReference type="CDD" id="cd06532">
    <property type="entry name" value="Glyco_transf_25"/>
    <property type="match status" value="1"/>
</dbReference>
<evidence type="ECO:0000313" key="2">
    <source>
        <dbReference type="EMBL" id="OBX61742.1"/>
    </source>
</evidence>
<dbReference type="Pfam" id="PF01755">
    <property type="entry name" value="Glyco_transf_25"/>
    <property type="match status" value="1"/>
</dbReference>
<sequence length="276" mass="32694">MLKNYVISLANAQERRLHIIQEFGQKEINFEFFDAVTPDQIDELATKFGLDITNANLTKGELACLFSHVSLWQKAIDDDLEYIGIFEDDVYLANSSQSFLNNTDWIPKDCHIIKIELFDKIILSKGTKISAKDRFLIPLIDIHLGCAGYILSKDAAINLVDFHKDYTKYNGIIAVDHIVFEHYIQHGKYHPYQLNPCLCIQSDRQTNQTIISSQLEQDRRNRFENILRIEREKIHQNLYKKIWREVKRPFWQFYRWIKKIITHIDRKRKTVYLTLD</sequence>
<gene>
    <name evidence="2" type="ORF">A9309_07685</name>
</gene>
<protein>
    <recommendedName>
        <fullName evidence="1">Glycosyl transferase family 25 domain-containing protein</fullName>
    </recommendedName>
</protein>
<organism evidence="2 3">
    <name type="scientific">Moraxella lacunata</name>
    <dbReference type="NCBI Taxonomy" id="477"/>
    <lineage>
        <taxon>Bacteria</taxon>
        <taxon>Pseudomonadati</taxon>
        <taxon>Pseudomonadota</taxon>
        <taxon>Gammaproteobacteria</taxon>
        <taxon>Moraxellales</taxon>
        <taxon>Moraxellaceae</taxon>
        <taxon>Moraxella</taxon>
    </lineage>
</organism>
<dbReference type="OrthoDB" id="9816113at2"/>
<comment type="caution">
    <text evidence="2">The sequence shown here is derived from an EMBL/GenBank/DDBJ whole genome shotgun (WGS) entry which is preliminary data.</text>
</comment>
<dbReference type="AlphaFoldDB" id="A0A1B8PZ96"/>
<evidence type="ECO:0000259" key="1">
    <source>
        <dbReference type="Pfam" id="PF01755"/>
    </source>
</evidence>
<accession>A0A1B8PZ96</accession>
<name>A0A1B8PZ96_MORLA</name>
<proteinExistence type="predicted"/>
<reference evidence="2 3" key="1">
    <citation type="submission" date="2016-06" db="EMBL/GenBank/DDBJ databases">
        <title>Draft genome of Moraxella lacunata CCUG 57757A.</title>
        <authorList>
            <person name="Salva-Serra F."/>
            <person name="Engstrom-Jakobsson H."/>
            <person name="Thorell K."/>
            <person name="Gonzales-Siles L."/>
            <person name="Karlsson R."/>
            <person name="Boulund F."/>
            <person name="Engstrand L."/>
            <person name="Kristiansson E."/>
            <person name="Moore E."/>
        </authorList>
    </citation>
    <scope>NUCLEOTIDE SEQUENCE [LARGE SCALE GENOMIC DNA]</scope>
    <source>
        <strain evidence="2 3">CCUG 57757A</strain>
    </source>
</reference>
<dbReference type="RefSeq" id="WP_065256658.1">
    <property type="nucleotide sequence ID" value="NZ_JARDJM010000043.1"/>
</dbReference>
<evidence type="ECO:0000313" key="3">
    <source>
        <dbReference type="Proteomes" id="UP000092607"/>
    </source>
</evidence>